<proteinExistence type="predicted"/>
<accession>A0ABQ5K3D5</accession>
<evidence type="ECO:0000313" key="2">
    <source>
        <dbReference type="Proteomes" id="UP001057375"/>
    </source>
</evidence>
<sequence length="66" mass="7719">NYTCCEQRLLMQAICITHFHSYISRQGSNSICQLVRDHWRVARNKDNSHSLTDCSANAKYDSRHYA</sequence>
<comment type="caution">
    <text evidence="1">The sequence shown here is derived from an EMBL/GenBank/DDBJ whole genome shotgun (WGS) entry which is preliminary data.</text>
</comment>
<evidence type="ECO:0000313" key="1">
    <source>
        <dbReference type="EMBL" id="GKT26998.1"/>
    </source>
</evidence>
<dbReference type="Proteomes" id="UP001057375">
    <property type="component" value="Unassembled WGS sequence"/>
</dbReference>
<keyword evidence="2" id="KW-1185">Reference proteome</keyword>
<feature type="non-terminal residue" evidence="1">
    <location>
        <position position="1"/>
    </location>
</feature>
<organism evidence="1 2">
    <name type="scientific">Aduncisulcus paluster</name>
    <dbReference type="NCBI Taxonomy" id="2918883"/>
    <lineage>
        <taxon>Eukaryota</taxon>
        <taxon>Metamonada</taxon>
        <taxon>Carpediemonas-like organisms</taxon>
        <taxon>Aduncisulcus</taxon>
    </lineage>
</organism>
<reference evidence="1" key="1">
    <citation type="submission" date="2022-03" db="EMBL/GenBank/DDBJ databases">
        <title>Draft genome sequence of Aduncisulcus paluster, a free-living microaerophilic Fornicata.</title>
        <authorList>
            <person name="Yuyama I."/>
            <person name="Kume K."/>
            <person name="Tamura T."/>
            <person name="Inagaki Y."/>
            <person name="Hashimoto T."/>
        </authorList>
    </citation>
    <scope>NUCLEOTIDE SEQUENCE</scope>
    <source>
        <strain evidence="1">NY0171</strain>
    </source>
</reference>
<dbReference type="EMBL" id="BQXS01007298">
    <property type="protein sequence ID" value="GKT26998.1"/>
    <property type="molecule type" value="Genomic_DNA"/>
</dbReference>
<name>A0ABQ5K3D5_9EUKA</name>
<gene>
    <name evidence="1" type="ORF">ADUPG1_004726</name>
</gene>
<protein>
    <submittedName>
        <fullName evidence="1">Uncharacterized protein</fullName>
    </submittedName>
</protein>